<dbReference type="RefSeq" id="WP_067013000.1">
    <property type="nucleotide sequence ID" value="NZ_FLOB01000001.1"/>
</dbReference>
<dbReference type="STRING" id="1792290.MSP8886_00543"/>
<accession>A0A1A8T2G4</accession>
<dbReference type="InterPro" id="IPR003439">
    <property type="entry name" value="ABC_transporter-like_ATP-bd"/>
</dbReference>
<keyword evidence="1" id="KW-0813">Transport</keyword>
<evidence type="ECO:0000259" key="4">
    <source>
        <dbReference type="PROSITE" id="PS50893"/>
    </source>
</evidence>
<evidence type="ECO:0000256" key="2">
    <source>
        <dbReference type="ARBA" id="ARBA00022741"/>
    </source>
</evidence>
<dbReference type="Gene3D" id="3.40.50.300">
    <property type="entry name" value="P-loop containing nucleotide triphosphate hydrolases"/>
    <property type="match status" value="1"/>
</dbReference>
<name>A0A1A8T2G4_9GAMM</name>
<dbReference type="EMBL" id="FLOB01000001">
    <property type="protein sequence ID" value="SBS26235.1"/>
    <property type="molecule type" value="Genomic_DNA"/>
</dbReference>
<dbReference type="InterPro" id="IPR051782">
    <property type="entry name" value="ABC_Transporter_VariousFunc"/>
</dbReference>
<dbReference type="SMART" id="SM00382">
    <property type="entry name" value="AAA"/>
    <property type="match status" value="1"/>
</dbReference>
<dbReference type="InterPro" id="IPR003593">
    <property type="entry name" value="AAA+_ATPase"/>
</dbReference>
<dbReference type="PANTHER" id="PTHR42939:SF1">
    <property type="entry name" value="ABC TRANSPORTER ATP-BINDING PROTEIN ALBC-RELATED"/>
    <property type="match status" value="1"/>
</dbReference>
<keyword evidence="6" id="KW-1185">Reference proteome</keyword>
<reference evidence="5 6" key="1">
    <citation type="submission" date="2016-06" db="EMBL/GenBank/DDBJ databases">
        <authorList>
            <person name="Kjaerup R.B."/>
            <person name="Dalgaard T.S."/>
            <person name="Juul-Madsen H.R."/>
        </authorList>
    </citation>
    <scope>NUCLEOTIDE SEQUENCE [LARGE SCALE GENOMIC DNA]</scope>
    <source>
        <strain evidence="5 6">CECT 8886</strain>
    </source>
</reference>
<organism evidence="5 6">
    <name type="scientific">Marinomonas spartinae</name>
    <dbReference type="NCBI Taxonomy" id="1792290"/>
    <lineage>
        <taxon>Bacteria</taxon>
        <taxon>Pseudomonadati</taxon>
        <taxon>Pseudomonadota</taxon>
        <taxon>Gammaproteobacteria</taxon>
        <taxon>Oceanospirillales</taxon>
        <taxon>Oceanospirillaceae</taxon>
        <taxon>Marinomonas</taxon>
    </lineage>
</organism>
<gene>
    <name evidence="5" type="primary">ytrB</name>
    <name evidence="5" type="ORF">MSP8886_00543</name>
</gene>
<dbReference type="Proteomes" id="UP000092544">
    <property type="component" value="Unassembled WGS sequence"/>
</dbReference>
<keyword evidence="2" id="KW-0547">Nucleotide-binding</keyword>
<feature type="domain" description="ABC transporter" evidence="4">
    <location>
        <begin position="11"/>
        <end position="236"/>
    </location>
</feature>
<dbReference type="AlphaFoldDB" id="A0A1A8T2G4"/>
<dbReference type="OrthoDB" id="9781337at2"/>
<evidence type="ECO:0000313" key="6">
    <source>
        <dbReference type="Proteomes" id="UP000092544"/>
    </source>
</evidence>
<evidence type="ECO:0000256" key="3">
    <source>
        <dbReference type="ARBA" id="ARBA00022840"/>
    </source>
</evidence>
<evidence type="ECO:0000313" key="5">
    <source>
        <dbReference type="EMBL" id="SBS26235.1"/>
    </source>
</evidence>
<sequence>MNTTTNHAAIIKAQGLHKQYGDFKALNDVSFRIFPGRIVGLIGPNGAGKTSLLKGILGLSTLDGELSVLGLKPMKERTKLLEQVSFIADTAILPSWLKVHQAIDYVAGVHPKFNREKAQAFLAKTTINPKSRIKALSKGMVTQLHLALVMAIDSKLLVLDEPTLGLDIMYRKQFYSSLLEDYFDEQKTILITTHQVEEIENLLTDVLFIDRGHLVLDSSMDDISQRFSQLSVSTEGRQKVLEAGLRPIYEEARLGGASLLFEGVDPETLAAFGKIHTPSIADLFVAKVSTANEGRPQENQAPNIQWKETGQ</sequence>
<dbReference type="SUPFAM" id="SSF52540">
    <property type="entry name" value="P-loop containing nucleoside triphosphate hydrolases"/>
    <property type="match status" value="1"/>
</dbReference>
<dbReference type="GO" id="GO:0005524">
    <property type="term" value="F:ATP binding"/>
    <property type="evidence" value="ECO:0007669"/>
    <property type="project" value="UniProtKB-KW"/>
</dbReference>
<proteinExistence type="predicted"/>
<dbReference type="CDD" id="cd03230">
    <property type="entry name" value="ABC_DR_subfamily_A"/>
    <property type="match status" value="1"/>
</dbReference>
<evidence type="ECO:0000256" key="1">
    <source>
        <dbReference type="ARBA" id="ARBA00022448"/>
    </source>
</evidence>
<protein>
    <submittedName>
        <fullName evidence="5">ABC transporter ATP-binding protein YtrB</fullName>
    </submittedName>
</protein>
<keyword evidence="3 5" id="KW-0067">ATP-binding</keyword>
<dbReference type="PANTHER" id="PTHR42939">
    <property type="entry name" value="ABC TRANSPORTER ATP-BINDING PROTEIN ALBC-RELATED"/>
    <property type="match status" value="1"/>
</dbReference>
<dbReference type="Pfam" id="PF00005">
    <property type="entry name" value="ABC_tran"/>
    <property type="match status" value="1"/>
</dbReference>
<dbReference type="GO" id="GO:0016887">
    <property type="term" value="F:ATP hydrolysis activity"/>
    <property type="evidence" value="ECO:0007669"/>
    <property type="project" value="InterPro"/>
</dbReference>
<dbReference type="PROSITE" id="PS50893">
    <property type="entry name" value="ABC_TRANSPORTER_2"/>
    <property type="match status" value="1"/>
</dbReference>
<dbReference type="InterPro" id="IPR027417">
    <property type="entry name" value="P-loop_NTPase"/>
</dbReference>